<evidence type="ECO:0000256" key="7">
    <source>
        <dbReference type="ARBA" id="ARBA00029741"/>
    </source>
</evidence>
<dbReference type="NCBIfam" id="TIGR00218">
    <property type="entry name" value="manA"/>
    <property type="match status" value="1"/>
</dbReference>
<evidence type="ECO:0000256" key="3">
    <source>
        <dbReference type="ARBA" id="ARBA00011956"/>
    </source>
</evidence>
<dbReference type="PANTHER" id="PTHR10309:SF0">
    <property type="entry name" value="MANNOSE-6-PHOSPHATE ISOMERASE"/>
    <property type="match status" value="1"/>
</dbReference>
<dbReference type="InterPro" id="IPR016305">
    <property type="entry name" value="Mannose-6-P_Isomerase"/>
</dbReference>
<feature type="domain" description="Mannose-6-phosphate isomerase cupin" evidence="12">
    <location>
        <begin position="310"/>
        <end position="388"/>
    </location>
</feature>
<sequence>MLKLKNSLKNYEWGSRTFLSNAYNIHNPQNLPMAELWIGINLQNPSKVYYNNKISLLSDVLKKDPYKLLGNAVAKYFGALPFLFKILCIEHPLSIQVHPNKILAKKGFIRENIKLIPLDSYKRNYKDNNYKPELIYAMRPFHALIGFRNFSEITSLLNKIINIHPCISYFQRNPNRDNLLKLLKFLLFLKGKEKLLTLNLLKSCIKSLTIEPWKTINDIIMYYPQDNGLFLFLFLNNFFLKTGEAVFIPPGTPHSYLKGIAVEVCANSDNVIRAGLTSKYVDILDFLINIKFEESSLENFLIRPKKLKNELQFTVTVNDFIFAIHNLKDEYHIINQNSMAILFCIEGNFSIINNKIHITMKSGESYFISADEMPITIKGNGCLARVFNKFD</sequence>
<evidence type="ECO:0000256" key="8">
    <source>
        <dbReference type="ARBA" id="ARBA00030762"/>
    </source>
</evidence>
<evidence type="ECO:0000256" key="9">
    <source>
        <dbReference type="PIRSR" id="PIRSR001480-1"/>
    </source>
</evidence>
<dbReference type="OrthoDB" id="9792649at2"/>
<dbReference type="EC" id="5.3.1.8" evidence="3"/>
<dbReference type="GO" id="GO:0005975">
    <property type="term" value="P:carbohydrate metabolic process"/>
    <property type="evidence" value="ECO:0007669"/>
    <property type="project" value="InterPro"/>
</dbReference>
<comment type="catalytic activity">
    <reaction evidence="1">
        <text>D-mannose 6-phosphate = D-fructose 6-phosphate</text>
        <dbReference type="Rhea" id="RHEA:12356"/>
        <dbReference type="ChEBI" id="CHEBI:58735"/>
        <dbReference type="ChEBI" id="CHEBI:61527"/>
        <dbReference type="EC" id="5.3.1.8"/>
    </reaction>
</comment>
<dbReference type="GO" id="GO:0008270">
    <property type="term" value="F:zinc ion binding"/>
    <property type="evidence" value="ECO:0007669"/>
    <property type="project" value="InterPro"/>
</dbReference>
<evidence type="ECO:0000313" key="14">
    <source>
        <dbReference type="Proteomes" id="UP000296153"/>
    </source>
</evidence>
<evidence type="ECO:0000256" key="1">
    <source>
        <dbReference type="ARBA" id="ARBA00000757"/>
    </source>
</evidence>
<keyword evidence="6 13" id="KW-0413">Isomerase</keyword>
<comment type="cofactor">
    <cofactor evidence="10">
        <name>Zn(2+)</name>
        <dbReference type="ChEBI" id="CHEBI:29105"/>
    </cofactor>
    <text evidence="10">Binds 1 zinc ion per subunit.</text>
</comment>
<dbReference type="EMBL" id="PDKT01000001">
    <property type="protein sequence ID" value="PPI88305.1"/>
    <property type="molecule type" value="Genomic_DNA"/>
</dbReference>
<dbReference type="SUPFAM" id="SSF51182">
    <property type="entry name" value="RmlC-like cupins"/>
    <property type="match status" value="1"/>
</dbReference>
<dbReference type="AlphaFoldDB" id="A0A2P5T148"/>
<dbReference type="PANTHER" id="PTHR10309">
    <property type="entry name" value="MANNOSE-6-PHOSPHATE ISOMERASE"/>
    <property type="match status" value="1"/>
</dbReference>
<evidence type="ECO:0000256" key="4">
    <source>
        <dbReference type="ARBA" id="ARBA00022723"/>
    </source>
</evidence>
<dbReference type="CDD" id="cd07011">
    <property type="entry name" value="cupin_PMI_type_I_N"/>
    <property type="match status" value="1"/>
</dbReference>
<evidence type="ECO:0000259" key="12">
    <source>
        <dbReference type="Pfam" id="PF21621"/>
    </source>
</evidence>
<keyword evidence="4 10" id="KW-0479">Metal-binding</keyword>
<organism evidence="13 14">
    <name type="scientific">Candidatus Pantoea edessiphila</name>
    <dbReference type="NCBI Taxonomy" id="2044610"/>
    <lineage>
        <taxon>Bacteria</taxon>
        <taxon>Pseudomonadati</taxon>
        <taxon>Pseudomonadota</taxon>
        <taxon>Gammaproteobacteria</taxon>
        <taxon>Enterobacterales</taxon>
        <taxon>Erwiniaceae</taxon>
        <taxon>Pantoea</taxon>
    </lineage>
</organism>
<dbReference type="InterPro" id="IPR001250">
    <property type="entry name" value="Man6P_Isoase-1"/>
</dbReference>
<evidence type="ECO:0000256" key="10">
    <source>
        <dbReference type="PIRSR" id="PIRSR001480-2"/>
    </source>
</evidence>
<dbReference type="InterPro" id="IPR014710">
    <property type="entry name" value="RmlC-like_jellyroll"/>
</dbReference>
<feature type="binding site" evidence="10">
    <location>
        <position position="254"/>
    </location>
    <ligand>
        <name>Zn(2+)</name>
        <dbReference type="ChEBI" id="CHEBI:29105"/>
    </ligand>
</feature>
<dbReference type="PIRSF" id="PIRSF001480">
    <property type="entry name" value="Mannose-6-phosphate_isomerase"/>
    <property type="match status" value="1"/>
</dbReference>
<reference evidence="13 14" key="1">
    <citation type="journal article" date="2018" name="Genome Biol. Evol.">
        <title>Cladogenesis and Genomic Streamlining in Extracellular Endosymbionts of Tropical Stink Bugs.</title>
        <authorList>
            <person name="Otero-Bravo A."/>
            <person name="Goffredi S."/>
            <person name="Sabree Z.L."/>
        </authorList>
    </citation>
    <scope>NUCLEOTIDE SEQUENCE [LARGE SCALE GENOMIC DNA]</scope>
    <source>
        <strain evidence="13 14">SoEE</strain>
    </source>
</reference>
<dbReference type="InterPro" id="IPR046457">
    <property type="entry name" value="PMI_typeI_cat"/>
</dbReference>
<dbReference type="GO" id="GO:0005829">
    <property type="term" value="C:cytosol"/>
    <property type="evidence" value="ECO:0007669"/>
    <property type="project" value="TreeGrafter"/>
</dbReference>
<dbReference type="Pfam" id="PF20511">
    <property type="entry name" value="PMI_typeI_cat"/>
    <property type="match status" value="1"/>
</dbReference>
<dbReference type="InterPro" id="IPR049071">
    <property type="entry name" value="MPI_cupin_dom"/>
</dbReference>
<evidence type="ECO:0000259" key="11">
    <source>
        <dbReference type="Pfam" id="PF20511"/>
    </source>
</evidence>
<dbReference type="InterPro" id="IPR011051">
    <property type="entry name" value="RmlC_Cupin_sf"/>
</dbReference>
<evidence type="ECO:0000256" key="6">
    <source>
        <dbReference type="ARBA" id="ARBA00023235"/>
    </source>
</evidence>
<feature type="binding site" evidence="10">
    <location>
        <position position="96"/>
    </location>
    <ligand>
        <name>Zn(2+)</name>
        <dbReference type="ChEBI" id="CHEBI:29105"/>
    </ligand>
</feature>
<protein>
    <recommendedName>
        <fullName evidence="3">mannose-6-phosphate isomerase</fullName>
        <ecNumber evidence="3">5.3.1.8</ecNumber>
    </recommendedName>
    <alternativeName>
        <fullName evidence="7">Phosphohexomutase</fullName>
    </alternativeName>
    <alternativeName>
        <fullName evidence="8">Phosphomannose isomerase</fullName>
    </alternativeName>
</protein>
<dbReference type="Pfam" id="PF21621">
    <property type="entry name" value="MPI_cupin_dom"/>
    <property type="match status" value="1"/>
</dbReference>
<evidence type="ECO:0000256" key="5">
    <source>
        <dbReference type="ARBA" id="ARBA00022833"/>
    </source>
</evidence>
<dbReference type="PRINTS" id="PR00714">
    <property type="entry name" value="MAN6PISMRASE"/>
</dbReference>
<dbReference type="Proteomes" id="UP000296153">
    <property type="component" value="Unassembled WGS sequence"/>
</dbReference>
<feature type="binding site" evidence="10">
    <location>
        <position position="133"/>
    </location>
    <ligand>
        <name>Zn(2+)</name>
        <dbReference type="ChEBI" id="CHEBI:29105"/>
    </ligand>
</feature>
<dbReference type="Gene3D" id="1.10.441.10">
    <property type="entry name" value="Phosphomannose Isomerase, domain 2"/>
    <property type="match status" value="1"/>
</dbReference>
<feature type="binding site" evidence="10">
    <location>
        <position position="98"/>
    </location>
    <ligand>
        <name>Zn(2+)</name>
        <dbReference type="ChEBI" id="CHEBI:29105"/>
    </ligand>
</feature>
<comment type="caution">
    <text evidence="13">The sequence shown here is derived from an EMBL/GenBank/DDBJ whole genome shotgun (WGS) entry which is preliminary data.</text>
</comment>
<evidence type="ECO:0000313" key="13">
    <source>
        <dbReference type="EMBL" id="PPI88305.1"/>
    </source>
</evidence>
<accession>A0A2P5T148</accession>
<dbReference type="GO" id="GO:0009298">
    <property type="term" value="P:GDP-mannose biosynthetic process"/>
    <property type="evidence" value="ECO:0007669"/>
    <property type="project" value="InterPro"/>
</dbReference>
<feature type="active site" evidence="9">
    <location>
        <position position="273"/>
    </location>
</feature>
<feature type="domain" description="Phosphomannose isomerase type I catalytic" evidence="11">
    <location>
        <begin position="1"/>
        <end position="149"/>
    </location>
</feature>
<evidence type="ECO:0000256" key="2">
    <source>
        <dbReference type="ARBA" id="ARBA00010772"/>
    </source>
</evidence>
<comment type="similarity">
    <text evidence="2">Belongs to the mannose-6-phosphate isomerase type 1 family.</text>
</comment>
<dbReference type="GO" id="GO:0004476">
    <property type="term" value="F:mannose-6-phosphate isomerase activity"/>
    <property type="evidence" value="ECO:0007669"/>
    <property type="project" value="UniProtKB-EC"/>
</dbReference>
<proteinExistence type="inferred from homology"/>
<gene>
    <name evidence="13" type="primary">manA</name>
    <name evidence="13" type="ORF">CRV12_00735</name>
</gene>
<dbReference type="Gene3D" id="2.60.120.10">
    <property type="entry name" value="Jelly Rolls"/>
    <property type="match status" value="2"/>
</dbReference>
<keyword evidence="5 10" id="KW-0862">Zinc</keyword>
<name>A0A2P5T148_9GAMM</name>